<evidence type="ECO:0000256" key="1">
    <source>
        <dbReference type="SAM" id="Phobius"/>
    </source>
</evidence>
<dbReference type="AlphaFoldDB" id="A0E6N2"/>
<feature type="transmembrane region" description="Helical" evidence="1">
    <location>
        <begin position="203"/>
        <end position="224"/>
    </location>
</feature>
<dbReference type="EMBL" id="CT868660">
    <property type="protein sequence ID" value="CAK90949.1"/>
    <property type="molecule type" value="Genomic_DNA"/>
</dbReference>
<evidence type="ECO:0000313" key="2">
    <source>
        <dbReference type="EMBL" id="CAK90949.1"/>
    </source>
</evidence>
<gene>
    <name evidence="2" type="ORF">GSPATT00003814001</name>
</gene>
<dbReference type="KEGG" id="ptm:GSPATT00003814001"/>
<keyword evidence="3" id="KW-1185">Reference proteome</keyword>
<accession>A0E6N2</accession>
<evidence type="ECO:0008006" key="4">
    <source>
        <dbReference type="Google" id="ProtNLM"/>
    </source>
</evidence>
<evidence type="ECO:0000313" key="3">
    <source>
        <dbReference type="Proteomes" id="UP000000600"/>
    </source>
</evidence>
<keyword evidence="1" id="KW-0812">Transmembrane</keyword>
<dbReference type="InParanoid" id="A0E6N2"/>
<protein>
    <recommendedName>
        <fullName evidence="4">Transmembrane protein</fullName>
    </recommendedName>
</protein>
<dbReference type="RefSeq" id="XP_001458346.1">
    <property type="nucleotide sequence ID" value="XM_001458309.1"/>
</dbReference>
<dbReference type="GeneID" id="5044131"/>
<name>A0E6N2_PARTE</name>
<proteinExistence type="predicted"/>
<keyword evidence="1" id="KW-1133">Transmembrane helix</keyword>
<feature type="transmembrane region" description="Helical" evidence="1">
    <location>
        <begin position="135"/>
        <end position="157"/>
    </location>
</feature>
<organism evidence="2 3">
    <name type="scientific">Paramecium tetraurelia</name>
    <dbReference type="NCBI Taxonomy" id="5888"/>
    <lineage>
        <taxon>Eukaryota</taxon>
        <taxon>Sar</taxon>
        <taxon>Alveolata</taxon>
        <taxon>Ciliophora</taxon>
        <taxon>Intramacronucleata</taxon>
        <taxon>Oligohymenophorea</taxon>
        <taxon>Peniculida</taxon>
        <taxon>Parameciidae</taxon>
        <taxon>Paramecium</taxon>
    </lineage>
</organism>
<dbReference type="HOGENOM" id="CLU_904510_0_0_1"/>
<reference evidence="2 3" key="1">
    <citation type="journal article" date="2006" name="Nature">
        <title>Global trends of whole-genome duplications revealed by the ciliate Paramecium tetraurelia.</title>
        <authorList>
            <consortium name="Genoscope"/>
            <person name="Aury J.-M."/>
            <person name="Jaillon O."/>
            <person name="Duret L."/>
            <person name="Noel B."/>
            <person name="Jubin C."/>
            <person name="Porcel B.M."/>
            <person name="Segurens B."/>
            <person name="Daubin V."/>
            <person name="Anthouard V."/>
            <person name="Aiach N."/>
            <person name="Arnaiz O."/>
            <person name="Billaut A."/>
            <person name="Beisson J."/>
            <person name="Blanc I."/>
            <person name="Bouhouche K."/>
            <person name="Camara F."/>
            <person name="Duharcourt S."/>
            <person name="Guigo R."/>
            <person name="Gogendeau D."/>
            <person name="Katinka M."/>
            <person name="Keller A.-M."/>
            <person name="Kissmehl R."/>
            <person name="Klotz C."/>
            <person name="Koll F."/>
            <person name="Le Moue A."/>
            <person name="Lepere C."/>
            <person name="Malinsky S."/>
            <person name="Nowacki M."/>
            <person name="Nowak J.K."/>
            <person name="Plattner H."/>
            <person name="Poulain J."/>
            <person name="Ruiz F."/>
            <person name="Serrano V."/>
            <person name="Zagulski M."/>
            <person name="Dessen P."/>
            <person name="Betermier M."/>
            <person name="Weissenbach J."/>
            <person name="Scarpelli C."/>
            <person name="Schachter V."/>
            <person name="Sperling L."/>
            <person name="Meyer E."/>
            <person name="Cohen J."/>
            <person name="Wincker P."/>
        </authorList>
    </citation>
    <scope>NUCLEOTIDE SEQUENCE [LARGE SCALE GENOMIC DNA]</scope>
    <source>
        <strain evidence="2 3">Stock d4-2</strain>
    </source>
</reference>
<keyword evidence="1" id="KW-0472">Membrane</keyword>
<sequence>MNELLGQKRIFKTIKLHLSISYWSRIILEIVQQIIIAINHFKQNNHQYNQVAQSNSGVYFKKFIMPKSNNTNTISNNSNYKVITNINFGYCKNRENFIPKFFIPYNSDWFRERIMKFKKKNTRYISMRGKQQIDLNLNVISILQTVHLLSLIIISNINLPIIFQQSLLRQTNLNPNLIKISLNLLQLIQILHKILLLLEKYILLIHILFHFLYHLIVQSVTLFIKCKIIQFSNLYYANLSHYQISCKYYNFQHIHRSKVVIFVQPIPLLSFQKFPGESEYFYFFFEQFLLHLLKLLIVLRFVHQRLNL</sequence>
<feature type="transmembrane region" description="Helical" evidence="1">
    <location>
        <begin position="280"/>
        <end position="302"/>
    </location>
</feature>
<dbReference type="Proteomes" id="UP000000600">
    <property type="component" value="Unassembled WGS sequence"/>
</dbReference>